<dbReference type="GO" id="GO:0030286">
    <property type="term" value="C:dynein complex"/>
    <property type="evidence" value="ECO:0007669"/>
    <property type="project" value="UniProtKB-KW"/>
</dbReference>
<comment type="similarity">
    <text evidence="10">Belongs to the dynein light chain LC1-type family.</text>
</comment>
<dbReference type="GO" id="GO:0036158">
    <property type="term" value="P:outer dynein arm assembly"/>
    <property type="evidence" value="ECO:0007669"/>
    <property type="project" value="TreeGrafter"/>
</dbReference>
<dbReference type="STRING" id="7167.A0A182FAF9"/>
<dbReference type="PROSITE" id="PS51450">
    <property type="entry name" value="LRR"/>
    <property type="match status" value="2"/>
</dbReference>
<sequence length="201" mass="22641">MGTMAKATTIKEALKRLEDRTKTNSCDEKEIDLCFQWPPIEKMDTTFSTLTACQKLSLSTNMIDKIYGLSGMKNLRVLSLGRNYIKAISGLEGVSDTLEELWISYNLVEKLKGISVLKRLKVLYMSNNLVKDWVEFNRLADLPMLEDLLFAGNPLVESMEESIWRAEASKRLLSLKKLDGETVIREDTENANQAGAGVAEK</sequence>
<keyword evidence="3" id="KW-0433">Leucine-rich repeat</keyword>
<dbReference type="GO" id="GO:0005874">
    <property type="term" value="C:microtubule"/>
    <property type="evidence" value="ECO:0007669"/>
    <property type="project" value="UniProtKB-KW"/>
</dbReference>
<evidence type="ECO:0000256" key="11">
    <source>
        <dbReference type="ARBA" id="ARBA00049760"/>
    </source>
</evidence>
<evidence type="ECO:0000256" key="8">
    <source>
        <dbReference type="ARBA" id="ARBA00023212"/>
    </source>
</evidence>
<keyword evidence="9" id="KW-0966">Cell projection</keyword>
<name>A0A182FAF9_ANOAL</name>
<dbReference type="RefSeq" id="XP_035779487.1">
    <property type="nucleotide sequence ID" value="XM_035923594.1"/>
</dbReference>
<keyword evidence="6" id="KW-0243">Dynein</keyword>
<keyword evidence="5" id="KW-0677">Repeat</keyword>
<proteinExistence type="inferred from homology"/>
<keyword evidence="4" id="KW-0493">Microtubule</keyword>
<evidence type="ECO:0000256" key="9">
    <source>
        <dbReference type="ARBA" id="ARBA00023273"/>
    </source>
</evidence>
<evidence type="ECO:0000256" key="3">
    <source>
        <dbReference type="ARBA" id="ARBA00022614"/>
    </source>
</evidence>
<dbReference type="VEuPathDB" id="VectorBase:AALB20_032163"/>
<dbReference type="Gene3D" id="3.80.10.10">
    <property type="entry name" value="Ribonuclease Inhibitor"/>
    <property type="match status" value="1"/>
</dbReference>
<evidence type="ECO:0000256" key="4">
    <source>
        <dbReference type="ARBA" id="ARBA00022701"/>
    </source>
</evidence>
<dbReference type="FunFam" id="3.80.10.10:FF:000049">
    <property type="entry name" value="Dynein light chain 1"/>
    <property type="match status" value="1"/>
</dbReference>
<evidence type="ECO:0000256" key="7">
    <source>
        <dbReference type="ARBA" id="ARBA00023175"/>
    </source>
</evidence>
<dbReference type="InterPro" id="IPR032675">
    <property type="entry name" value="LRR_dom_sf"/>
</dbReference>
<evidence type="ECO:0000313" key="12">
    <source>
        <dbReference type="EnsemblMetazoa" id="AALB003488-PA"/>
    </source>
</evidence>
<reference evidence="12 13" key="1">
    <citation type="journal article" date="2017" name="G3 (Bethesda)">
        <title>The Physical Genome Mapping of Anopheles albimanus Corrected Scaffold Misassemblies and Identified Interarm Rearrangements in Genus Anopheles.</title>
        <authorList>
            <person name="Artemov G.N."/>
            <person name="Peery A.N."/>
            <person name="Jiang X."/>
            <person name="Tu Z."/>
            <person name="Stegniy V.N."/>
            <person name="Sharakhova M.V."/>
            <person name="Sharakhov I.V."/>
        </authorList>
    </citation>
    <scope>NUCLEOTIDE SEQUENCE [LARGE SCALE GENOMIC DNA]</scope>
    <source>
        <strain evidence="12 13">ALBI9_A</strain>
    </source>
</reference>
<dbReference type="VEuPathDB" id="VectorBase:AALB003488"/>
<dbReference type="Proteomes" id="UP000069272">
    <property type="component" value="Chromosome 2R"/>
</dbReference>
<dbReference type="SMART" id="SM00365">
    <property type="entry name" value="LRR_SD22"/>
    <property type="match status" value="4"/>
</dbReference>
<evidence type="ECO:0000256" key="5">
    <source>
        <dbReference type="ARBA" id="ARBA00022737"/>
    </source>
</evidence>
<dbReference type="KEGG" id="aali:118459831"/>
<dbReference type="GO" id="GO:0005930">
    <property type="term" value="C:axoneme"/>
    <property type="evidence" value="ECO:0007669"/>
    <property type="project" value="UniProtKB-SubCell"/>
</dbReference>
<reference evidence="12" key="2">
    <citation type="submission" date="2022-08" db="UniProtKB">
        <authorList>
            <consortium name="EnsemblMetazoa"/>
        </authorList>
    </citation>
    <scope>IDENTIFICATION</scope>
    <source>
        <strain evidence="12">STECLA/ALBI9_A</strain>
    </source>
</reference>
<protein>
    <recommendedName>
        <fullName evidence="11">Dynein axonemal light chain 1</fullName>
    </recommendedName>
</protein>
<evidence type="ECO:0000256" key="6">
    <source>
        <dbReference type="ARBA" id="ARBA00023017"/>
    </source>
</evidence>
<dbReference type="GeneID" id="118459831"/>
<dbReference type="InterPro" id="IPR001611">
    <property type="entry name" value="Leu-rich_rpt"/>
</dbReference>
<keyword evidence="7" id="KW-0505">Motor protein</keyword>
<evidence type="ECO:0000256" key="2">
    <source>
        <dbReference type="ARBA" id="ARBA00022490"/>
    </source>
</evidence>
<keyword evidence="13" id="KW-1185">Reference proteome</keyword>
<organism evidence="12 13">
    <name type="scientific">Anopheles albimanus</name>
    <name type="common">New world malaria mosquito</name>
    <dbReference type="NCBI Taxonomy" id="7167"/>
    <lineage>
        <taxon>Eukaryota</taxon>
        <taxon>Metazoa</taxon>
        <taxon>Ecdysozoa</taxon>
        <taxon>Arthropoda</taxon>
        <taxon>Hexapoda</taxon>
        <taxon>Insecta</taxon>
        <taxon>Pterygota</taxon>
        <taxon>Neoptera</taxon>
        <taxon>Endopterygota</taxon>
        <taxon>Diptera</taxon>
        <taxon>Nematocera</taxon>
        <taxon>Culicoidea</taxon>
        <taxon>Culicidae</taxon>
        <taxon>Anophelinae</taxon>
        <taxon>Anopheles</taxon>
    </lineage>
</organism>
<dbReference type="AlphaFoldDB" id="A0A182FAF9"/>
<dbReference type="EnsemblMetazoa" id="AALB003488-RA">
    <property type="protein sequence ID" value="AALB003488-PA"/>
    <property type="gene ID" value="AALB003488"/>
</dbReference>
<dbReference type="SUPFAM" id="SSF52058">
    <property type="entry name" value="L domain-like"/>
    <property type="match status" value="1"/>
</dbReference>
<keyword evidence="8" id="KW-0206">Cytoskeleton</keyword>
<dbReference type="CTD" id="35962"/>
<dbReference type="OrthoDB" id="266138at2759"/>
<evidence type="ECO:0000256" key="1">
    <source>
        <dbReference type="ARBA" id="ARBA00004430"/>
    </source>
</evidence>
<dbReference type="PANTHER" id="PTHR15454">
    <property type="entry name" value="NISCHARIN RELATED"/>
    <property type="match status" value="1"/>
</dbReference>
<evidence type="ECO:0000256" key="10">
    <source>
        <dbReference type="ARBA" id="ARBA00049659"/>
    </source>
</evidence>
<accession>A0A182FAF9</accession>
<dbReference type="GO" id="GO:0043014">
    <property type="term" value="F:alpha-tubulin binding"/>
    <property type="evidence" value="ECO:0007669"/>
    <property type="project" value="TreeGrafter"/>
</dbReference>
<dbReference type="Pfam" id="PF12799">
    <property type="entry name" value="LRR_4"/>
    <property type="match status" value="2"/>
</dbReference>
<dbReference type="InterPro" id="IPR025875">
    <property type="entry name" value="Leu-rich_rpt_4"/>
</dbReference>
<keyword evidence="2" id="KW-0963">Cytoplasm</keyword>
<comment type="subcellular location">
    <subcellularLocation>
        <location evidence="1">Cytoplasm</location>
        <location evidence="1">Cytoskeleton</location>
        <location evidence="1">Cilium axoneme</location>
    </subcellularLocation>
</comment>
<dbReference type="GO" id="GO:0045504">
    <property type="term" value="F:dynein heavy chain binding"/>
    <property type="evidence" value="ECO:0007669"/>
    <property type="project" value="TreeGrafter"/>
</dbReference>
<evidence type="ECO:0000313" key="13">
    <source>
        <dbReference type="Proteomes" id="UP000069272"/>
    </source>
</evidence>
<dbReference type="PANTHER" id="PTHR15454:SF73">
    <property type="entry name" value="DYNEIN AXONEMAL LIGHT CHAIN 1"/>
    <property type="match status" value="1"/>
</dbReference>